<name>A0A1B7X7W9_APHFL</name>
<dbReference type="PATRIC" id="fig|1710896.3.peg.4309"/>
<sequence length="104" mass="11931">MLQLQIKSDSPDVEIVQNLVQSAIDSEIKNLKRSIEKTNKLLMEFEAKYQVSSEFFFANWTAEDLTGGDEEYVSWAGEIKIKQKLTNSLQKLEAIEYVTQQLPS</sequence>
<dbReference type="Proteomes" id="UP000092093">
    <property type="component" value="Unassembled WGS sequence"/>
</dbReference>
<dbReference type="AlphaFoldDB" id="A0A1B7X7W9"/>
<dbReference type="EMBL" id="LJOW01000003">
    <property type="protein sequence ID" value="OBQ45483.1"/>
    <property type="molecule type" value="Genomic_DNA"/>
</dbReference>
<evidence type="ECO:0000313" key="2">
    <source>
        <dbReference type="Proteomes" id="UP000092093"/>
    </source>
</evidence>
<reference evidence="1 2" key="1">
    <citation type="submission" date="2015-09" db="EMBL/GenBank/DDBJ databases">
        <title>Aphanizomenon flos-aquae WA102.</title>
        <authorList>
            <person name="Driscoll C."/>
        </authorList>
    </citation>
    <scope>NUCLEOTIDE SEQUENCE [LARGE SCALE GENOMIC DNA]</scope>
    <source>
        <strain evidence="1">WA102</strain>
    </source>
</reference>
<proteinExistence type="predicted"/>
<evidence type="ECO:0000313" key="1">
    <source>
        <dbReference type="EMBL" id="OBQ45483.1"/>
    </source>
</evidence>
<protein>
    <submittedName>
        <fullName evidence="1">Uncharacterized protein</fullName>
    </submittedName>
</protein>
<organism evidence="1 2">
    <name type="scientific">Aphanizomenon flos-aquae WA102</name>
    <dbReference type="NCBI Taxonomy" id="1710896"/>
    <lineage>
        <taxon>Bacteria</taxon>
        <taxon>Bacillati</taxon>
        <taxon>Cyanobacteriota</taxon>
        <taxon>Cyanophyceae</taxon>
        <taxon>Nostocales</taxon>
        <taxon>Aphanizomenonaceae</taxon>
        <taxon>Aphanizomenon</taxon>
    </lineage>
</organism>
<accession>A0A1B7X7W9</accession>
<comment type="caution">
    <text evidence="1">The sequence shown here is derived from an EMBL/GenBank/DDBJ whole genome shotgun (WGS) entry which is preliminary data.</text>
</comment>
<gene>
    <name evidence="1" type="ORF">AN484_01750</name>
</gene>